<dbReference type="KEGG" id="caml:H6X83_02445"/>
<keyword evidence="2" id="KW-0732">Signal</keyword>
<evidence type="ECO:0000313" key="4">
    <source>
        <dbReference type="EMBL" id="QNO18532.1"/>
    </source>
</evidence>
<accession>A0A7G9WIM0</accession>
<evidence type="ECO:0000259" key="3">
    <source>
        <dbReference type="SMART" id="SM00642"/>
    </source>
</evidence>
<comment type="similarity">
    <text evidence="1">Belongs to the glycosyl hydrolase 13 family.</text>
</comment>
<feature type="domain" description="Glycosyl hydrolase family 13 catalytic" evidence="3">
    <location>
        <begin position="52"/>
        <end position="449"/>
    </location>
</feature>
<dbReference type="GO" id="GO:0004556">
    <property type="term" value="F:alpha-amylase activity"/>
    <property type="evidence" value="ECO:0007669"/>
    <property type="project" value="TreeGrafter"/>
</dbReference>
<dbReference type="SUPFAM" id="SSF51445">
    <property type="entry name" value="(Trans)glycosidases"/>
    <property type="match status" value="1"/>
</dbReference>
<dbReference type="PANTHER" id="PTHR10357:SF179">
    <property type="entry name" value="NEUTRAL AND BASIC AMINO ACID TRANSPORT PROTEIN RBAT"/>
    <property type="match status" value="1"/>
</dbReference>
<dbReference type="InterPro" id="IPR006047">
    <property type="entry name" value="GH13_cat_dom"/>
</dbReference>
<reference evidence="4 5" key="1">
    <citation type="submission" date="2020-08" db="EMBL/GenBank/DDBJ databases">
        <authorList>
            <person name="Ren C."/>
            <person name="Gu Y."/>
            <person name="Xu Y."/>
        </authorList>
    </citation>
    <scope>NUCLEOTIDE SEQUENCE [LARGE SCALE GENOMIC DNA]</scope>
    <source>
        <strain evidence="4 5">LBM18003</strain>
    </source>
</reference>
<dbReference type="Gene3D" id="3.20.20.80">
    <property type="entry name" value="Glycosidases"/>
    <property type="match status" value="1"/>
</dbReference>
<dbReference type="PANTHER" id="PTHR10357">
    <property type="entry name" value="ALPHA-AMYLASE FAMILY MEMBER"/>
    <property type="match status" value="1"/>
</dbReference>
<dbReference type="InterPro" id="IPR017853">
    <property type="entry name" value="GH"/>
</dbReference>
<protein>
    <submittedName>
        <fullName evidence="4">Alpha-amylase</fullName>
    </submittedName>
</protein>
<sequence>MKKNTGFLMTLRRTLCAVLAGSLCACSCAGCTSKTADTKPAVIDDNYRTYCEVFVRSYCDGNGDGIGDLKGLTQKLPYLSDTGFTGLWLMPICKSPSYHKYDVTDYCSIDPQYGTMQDFEAFAAACHKKGIRVILDFVMNHTSSEHPWFQKAVAYLKTLPKGAQPDLQKCPYVGYYNFHLAANPQANDRPVEGTDWAYEGVFSANMPDLNLSSTAVRKEMEKAASFWLNKGADGFRLDAAKEYFSGNTEKNVEVLHWFTNYVKSCSKNAYLVAEVWDTLPTIQDYYKSGIDSIFNYPYGNNDGQIIRTVNCNGNEDTIQKYGKNLVTVQNLLTQSNPKMIDAPFLSNHDVGRIAGFVNGDEARCKMAGAMNLLMSGSAFVYYGEELGMKGSGTDPNKRAPMYWNAKGTDGVTQPPPDCTVPQHPFGSYEEQKDNASSVYQYYKQAIALRAKYPEIPRGKVTVANGLSKGCVSAIQKTWRQSSCYILYNFSKSSTGVSLNSDAYKNLQLRDSLVTGGDQVRQQGIELTMPARSIAVLS</sequence>
<dbReference type="Pfam" id="PF00128">
    <property type="entry name" value="Alpha-amylase"/>
    <property type="match status" value="1"/>
</dbReference>
<dbReference type="InterPro" id="IPR045857">
    <property type="entry name" value="O16G_dom_2"/>
</dbReference>
<evidence type="ECO:0000256" key="1">
    <source>
        <dbReference type="ARBA" id="ARBA00008061"/>
    </source>
</evidence>
<dbReference type="EMBL" id="CP060696">
    <property type="protein sequence ID" value="QNO18532.1"/>
    <property type="molecule type" value="Genomic_DNA"/>
</dbReference>
<evidence type="ECO:0000256" key="2">
    <source>
        <dbReference type="SAM" id="SignalP"/>
    </source>
</evidence>
<dbReference type="AlphaFoldDB" id="A0A7G9WIM0"/>
<organism evidence="4 5">
    <name type="scientific">Caproicibacterium amylolyticum</name>
    <dbReference type="NCBI Taxonomy" id="2766537"/>
    <lineage>
        <taxon>Bacteria</taxon>
        <taxon>Bacillati</taxon>
        <taxon>Bacillota</taxon>
        <taxon>Clostridia</taxon>
        <taxon>Eubacteriales</taxon>
        <taxon>Oscillospiraceae</taxon>
        <taxon>Caproicibacterium</taxon>
    </lineage>
</organism>
<name>A0A7G9WIM0_9FIRM</name>
<dbReference type="RefSeq" id="WP_212507594.1">
    <property type="nucleotide sequence ID" value="NZ_CP060696.1"/>
</dbReference>
<dbReference type="Proteomes" id="UP000516046">
    <property type="component" value="Chromosome"/>
</dbReference>
<gene>
    <name evidence="4" type="ORF">H6X83_02445</name>
</gene>
<proteinExistence type="inferred from homology"/>
<dbReference type="CDD" id="cd11316">
    <property type="entry name" value="AmyAc_bac2_AmyA"/>
    <property type="match status" value="1"/>
</dbReference>
<feature type="chain" id="PRO_5039400324" evidence="2">
    <location>
        <begin position="30"/>
        <end position="537"/>
    </location>
</feature>
<keyword evidence="5" id="KW-1185">Reference proteome</keyword>
<dbReference type="SMART" id="SM00642">
    <property type="entry name" value="Aamy"/>
    <property type="match status" value="1"/>
</dbReference>
<dbReference type="GO" id="GO:0009313">
    <property type="term" value="P:oligosaccharide catabolic process"/>
    <property type="evidence" value="ECO:0007669"/>
    <property type="project" value="TreeGrafter"/>
</dbReference>
<dbReference type="Gene3D" id="3.90.400.10">
    <property type="entry name" value="Oligo-1,6-glucosidase, Domain 2"/>
    <property type="match status" value="1"/>
</dbReference>
<feature type="signal peptide" evidence="2">
    <location>
        <begin position="1"/>
        <end position="29"/>
    </location>
</feature>
<dbReference type="PROSITE" id="PS51257">
    <property type="entry name" value="PROKAR_LIPOPROTEIN"/>
    <property type="match status" value="1"/>
</dbReference>
<evidence type="ECO:0000313" key="5">
    <source>
        <dbReference type="Proteomes" id="UP000516046"/>
    </source>
</evidence>